<feature type="compositionally biased region" description="Low complexity" evidence="1">
    <location>
        <begin position="153"/>
        <end position="178"/>
    </location>
</feature>
<accession>A0A4R0RT93</accession>
<dbReference type="InterPro" id="IPR011990">
    <property type="entry name" value="TPR-like_helical_dom_sf"/>
</dbReference>
<dbReference type="SUPFAM" id="SSF48452">
    <property type="entry name" value="TPR-like"/>
    <property type="match status" value="1"/>
</dbReference>
<keyword evidence="4" id="KW-1185">Reference proteome</keyword>
<evidence type="ECO:0000313" key="3">
    <source>
        <dbReference type="EMBL" id="TCD67048.1"/>
    </source>
</evidence>
<evidence type="ECO:0000313" key="4">
    <source>
        <dbReference type="Proteomes" id="UP000292702"/>
    </source>
</evidence>
<reference evidence="3 4" key="1">
    <citation type="submission" date="2018-11" db="EMBL/GenBank/DDBJ databases">
        <title>Genome assembly of Steccherinum ochraceum LE-BIN_3174, the white-rot fungus of the Steccherinaceae family (The Residual Polyporoid clade, Polyporales, Basidiomycota).</title>
        <authorList>
            <person name="Fedorova T.V."/>
            <person name="Glazunova O.A."/>
            <person name="Landesman E.O."/>
            <person name="Moiseenko K.V."/>
            <person name="Psurtseva N.V."/>
            <person name="Savinova O.S."/>
            <person name="Shakhova N.V."/>
            <person name="Tyazhelova T.V."/>
            <person name="Vasina D.V."/>
        </authorList>
    </citation>
    <scope>NUCLEOTIDE SEQUENCE [LARGE SCALE GENOMIC DNA]</scope>
    <source>
        <strain evidence="3 4">LE-BIN_3174</strain>
    </source>
</reference>
<keyword evidence="2" id="KW-1133">Transmembrane helix</keyword>
<evidence type="ECO:0000256" key="1">
    <source>
        <dbReference type="SAM" id="MobiDB-lite"/>
    </source>
</evidence>
<dbReference type="GO" id="GO:0005741">
    <property type="term" value="C:mitochondrial outer membrane"/>
    <property type="evidence" value="ECO:0007669"/>
    <property type="project" value="TreeGrafter"/>
</dbReference>
<sequence>MSVEETTANLRDASTGFDHLFANDLEKAREVFTATSSPFHMIGMGICAFLEAALGMEEGMVADAAKQLAASENTIKAQLKAVRSSKSSTRFPAGTEFELLNSDAVILHGITHAFSESYMGYVQCLYAMNTAHSKFTKLFKTVYPNGLDNYATPSTSAPSSRPASINSSTSSTPSSASNQTTKAKGFFSRFGSSLTVSSPSSETTGNLTPDGPLEELIMSGTAFGYGMFNLVFSLLPAGIRGVVGFLGFKHDRKLALRALAVSAAQKDVHSVFAGLTLMTYYGVVLLMSGYQADEQHILRQYRAIVDNIDERYPSGSLWILNRAKILRMSGDTEGAIAVLEAGLTPDRPHTFAQADSLLVFELAWSLISQRRYEQASEAFTKMTTLNSWSHGTYYFMAAGCHISLKEYEKAQKLFDAIPDLLDKKKIGGKDLPTEVFIKKKLQFYQDKQKRLTGSTENFAQCMHISPAEELAIFWNSHSRIRKEIAQEHITELSSFTPALHISSPLINAETSASADAKPDLDTPEELSIRLLLLGILHRTAGEFEASRNFLQAAKTDPVGVNTWIPGVATFELTVTELKEAEARIGSDLVVLDESKKTEWRKVLKVANDRLAEVLSLSGQSIDLSSRLDMRVAMLRDEIALKKDSIEGTA</sequence>
<organism evidence="3 4">
    <name type="scientific">Steccherinum ochraceum</name>
    <dbReference type="NCBI Taxonomy" id="92696"/>
    <lineage>
        <taxon>Eukaryota</taxon>
        <taxon>Fungi</taxon>
        <taxon>Dikarya</taxon>
        <taxon>Basidiomycota</taxon>
        <taxon>Agaricomycotina</taxon>
        <taxon>Agaricomycetes</taxon>
        <taxon>Polyporales</taxon>
        <taxon>Steccherinaceae</taxon>
        <taxon>Steccherinum</taxon>
    </lineage>
</organism>
<dbReference type="OrthoDB" id="2154985at2759"/>
<keyword evidence="2" id="KW-0472">Membrane</keyword>
<evidence type="ECO:0000256" key="2">
    <source>
        <dbReference type="SAM" id="Phobius"/>
    </source>
</evidence>
<proteinExistence type="predicted"/>
<gene>
    <name evidence="3" type="ORF">EIP91_000610</name>
</gene>
<dbReference type="PANTHER" id="PTHR31859">
    <property type="entry name" value="TETRATRICOPEPTIDE REPEAT PROTEIN 39 FAMILY MEMBER"/>
    <property type="match status" value="1"/>
</dbReference>
<protein>
    <recommendedName>
        <fullName evidence="5">Mitochondrial outer membrane protein IML2</fullName>
    </recommendedName>
</protein>
<feature type="transmembrane region" description="Helical" evidence="2">
    <location>
        <begin position="222"/>
        <end position="248"/>
    </location>
</feature>
<dbReference type="Gene3D" id="1.25.40.10">
    <property type="entry name" value="Tetratricopeptide repeat domain"/>
    <property type="match status" value="1"/>
</dbReference>
<evidence type="ECO:0008006" key="5">
    <source>
        <dbReference type="Google" id="ProtNLM"/>
    </source>
</evidence>
<feature type="transmembrane region" description="Helical" evidence="2">
    <location>
        <begin position="268"/>
        <end position="290"/>
    </location>
</feature>
<dbReference type="GO" id="GO:0005634">
    <property type="term" value="C:nucleus"/>
    <property type="evidence" value="ECO:0007669"/>
    <property type="project" value="TreeGrafter"/>
</dbReference>
<dbReference type="AlphaFoldDB" id="A0A4R0RT93"/>
<dbReference type="Pfam" id="PF10300">
    <property type="entry name" value="Iml2-TPR_39"/>
    <property type="match status" value="1"/>
</dbReference>
<dbReference type="InterPro" id="IPR019412">
    <property type="entry name" value="IML2/TPR_39"/>
</dbReference>
<name>A0A4R0RT93_9APHY</name>
<dbReference type="Proteomes" id="UP000292702">
    <property type="component" value="Unassembled WGS sequence"/>
</dbReference>
<dbReference type="EMBL" id="RWJN01000112">
    <property type="protein sequence ID" value="TCD67048.1"/>
    <property type="molecule type" value="Genomic_DNA"/>
</dbReference>
<comment type="caution">
    <text evidence="3">The sequence shown here is derived from an EMBL/GenBank/DDBJ whole genome shotgun (WGS) entry which is preliminary data.</text>
</comment>
<keyword evidence="2" id="KW-0812">Transmembrane</keyword>
<feature type="region of interest" description="Disordered" evidence="1">
    <location>
        <begin position="153"/>
        <end position="180"/>
    </location>
</feature>
<dbReference type="PANTHER" id="PTHR31859:SF1">
    <property type="entry name" value="TETRATRICOPEPTIDE REPEAT PROTEIN 39C"/>
    <property type="match status" value="1"/>
</dbReference>
<dbReference type="GO" id="GO:0005829">
    <property type="term" value="C:cytosol"/>
    <property type="evidence" value="ECO:0007669"/>
    <property type="project" value="TreeGrafter"/>
</dbReference>